<dbReference type="Proteomes" id="UP000247512">
    <property type="component" value="Unassembled WGS sequence"/>
</dbReference>
<dbReference type="KEGG" id="kna:B0W47_17575"/>
<reference evidence="7 9" key="2">
    <citation type="submission" date="2017-06" db="EMBL/GenBank/DDBJ databases">
        <title>A draft genome sequence of Komagataeibacter nataicola LMG 1536.</title>
        <authorList>
            <person name="Skraban J."/>
            <person name="Cleenwerck I."/>
            <person name="Vandamme P."/>
            <person name="Trcek J."/>
        </authorList>
    </citation>
    <scope>NUCLEOTIDE SEQUENCE [LARGE SCALE GENOMIC DNA]</scope>
    <source>
        <strain evidence="7 9">LMG 1536</strain>
    </source>
</reference>
<evidence type="ECO:0000313" key="6">
    <source>
        <dbReference type="EMBL" id="AQU89384.1"/>
    </source>
</evidence>
<gene>
    <name evidence="5" type="ORF">B0W47_17575</name>
    <name evidence="6" type="ORF">B0W47_17675</name>
    <name evidence="7" type="ORF">CDI09_14720</name>
</gene>
<dbReference type="PANTHER" id="PTHR37829:SF3">
    <property type="entry name" value="PROTEIN JAYE-RELATED"/>
    <property type="match status" value="1"/>
</dbReference>
<reference evidence="5 8" key="1">
    <citation type="submission" date="2017-02" db="EMBL/GenBank/DDBJ databases">
        <title>zhang.</title>
        <authorList>
            <person name="Zhang H."/>
        </authorList>
    </citation>
    <scope>NUCLEOTIDE SEQUENCE [LARGE SCALE GENOMIC DNA]</scope>
    <source>
        <strain evidence="5 8">RZS01</strain>
        <plasmid evidence="5">pKNA05</plasmid>
        <plasmid evidence="8">pkna05</plasmid>
    </source>
</reference>
<geneLocation type="plasmid" evidence="5">
    <name>pKNA05</name>
</geneLocation>
<comment type="similarity">
    <text evidence="1">Belongs to the Mu gp47/PBSX XkdT family.</text>
</comment>
<evidence type="ECO:0000313" key="5">
    <source>
        <dbReference type="EMBL" id="AQU89364.1"/>
    </source>
</evidence>
<dbReference type="PANTHER" id="PTHR37829">
    <property type="entry name" value="PHAGE-LIKE ELEMENT PBSX PROTEIN XKDT"/>
    <property type="match status" value="1"/>
</dbReference>
<evidence type="ECO:0000313" key="9">
    <source>
        <dbReference type="Proteomes" id="UP000247512"/>
    </source>
</evidence>
<evidence type="ECO:0000313" key="7">
    <source>
        <dbReference type="EMBL" id="PYD65242.1"/>
    </source>
</evidence>
<dbReference type="RefSeq" id="WP_078528655.1">
    <property type="nucleotide sequence ID" value="NZ_CP019880.1"/>
</dbReference>
<dbReference type="EMBL" id="NIRT01000037">
    <property type="protein sequence ID" value="PYD65242.1"/>
    <property type="molecule type" value="Genomic_DNA"/>
</dbReference>
<dbReference type="InterPro" id="IPR006949">
    <property type="entry name" value="Barrel_Baseplate_J-like"/>
</dbReference>
<dbReference type="InterPro" id="IPR058530">
    <property type="entry name" value="Baseplate_J-like_C"/>
</dbReference>
<keyword evidence="9" id="KW-1185">Reference proteome</keyword>
<dbReference type="Pfam" id="PF26078">
    <property type="entry name" value="Baseplate_J_M"/>
    <property type="match status" value="1"/>
</dbReference>
<feature type="domain" description="Baseplate J-like C-terminal" evidence="4">
    <location>
        <begin position="290"/>
        <end position="363"/>
    </location>
</feature>
<sequence>MYELQTYEQILTTVVNYVETETGQKLLPTSPLMILATTLAKMIYAQQGYNEYIAEQGVPFTATDLTLEAWGTLKSITRKPAAYATGNVTFTGSNTTTIIPAHTVLSRTDGTQYTTDTATAINSPVNITAVDAGTAGNCVSGTVLTLNSAYAGIDGTVTLTNDITSGTDVETDTDLRTRVIDAFQERPSGGSVADHVTWALAAPGVTQAWCMASPLAGSEVVVYVMMDRTNTYLGYPQGTDGAAIGETRWTTATGDQLTVANSMYGNKPVGEIMIVCSPMKTPIDIEIEGLTNITSAEETAIQAAITTLFHNSGTPLGTTIYLTSIIAAIQTATNYTNFTLKSPSANIVTTQGELPEVGTITYS</sequence>
<evidence type="ECO:0000259" key="3">
    <source>
        <dbReference type="Pfam" id="PF26078"/>
    </source>
</evidence>
<feature type="domain" description="Baseplate protein J-like barrel" evidence="2">
    <location>
        <begin position="88"/>
        <end position="164"/>
    </location>
</feature>
<dbReference type="Proteomes" id="UP000189683">
    <property type="component" value="Plasmid pKNA05"/>
</dbReference>
<dbReference type="InterPro" id="IPR052399">
    <property type="entry name" value="Phage_Baseplate_Assmbl_Protein"/>
</dbReference>
<evidence type="ECO:0000259" key="4">
    <source>
        <dbReference type="Pfam" id="PF26079"/>
    </source>
</evidence>
<dbReference type="AlphaFoldDB" id="A0A9N7CH74"/>
<accession>A0A9N7CH74</accession>
<organism evidence="5 8">
    <name type="scientific">Komagataeibacter nataicola</name>
    <dbReference type="NCBI Taxonomy" id="265960"/>
    <lineage>
        <taxon>Bacteria</taxon>
        <taxon>Pseudomonadati</taxon>
        <taxon>Pseudomonadota</taxon>
        <taxon>Alphaproteobacteria</taxon>
        <taxon>Acetobacterales</taxon>
        <taxon>Acetobacteraceae</taxon>
        <taxon>Komagataeibacter</taxon>
    </lineage>
</organism>
<dbReference type="InterPro" id="IPR058531">
    <property type="entry name" value="Baseplate_J_M"/>
</dbReference>
<evidence type="ECO:0000256" key="1">
    <source>
        <dbReference type="ARBA" id="ARBA00038087"/>
    </source>
</evidence>
<dbReference type="EMBL" id="CP019880">
    <property type="protein sequence ID" value="AQU89384.1"/>
    <property type="molecule type" value="Genomic_DNA"/>
</dbReference>
<dbReference type="Pfam" id="PF04865">
    <property type="entry name" value="Baseplate_J"/>
    <property type="match status" value="1"/>
</dbReference>
<evidence type="ECO:0000313" key="8">
    <source>
        <dbReference type="Proteomes" id="UP000189683"/>
    </source>
</evidence>
<feature type="domain" description="Baseplate J-like central" evidence="3">
    <location>
        <begin position="187"/>
        <end position="277"/>
    </location>
</feature>
<protein>
    <submittedName>
        <fullName evidence="7">Phage baseplate protein</fullName>
    </submittedName>
</protein>
<dbReference type="EMBL" id="CP019880">
    <property type="protein sequence ID" value="AQU89364.1"/>
    <property type="molecule type" value="Genomic_DNA"/>
</dbReference>
<evidence type="ECO:0000259" key="2">
    <source>
        <dbReference type="Pfam" id="PF04865"/>
    </source>
</evidence>
<dbReference type="OrthoDB" id="7565172at2"/>
<keyword evidence="5" id="KW-0614">Plasmid</keyword>
<name>A0A9N7CH74_9PROT</name>
<geneLocation type="plasmid" evidence="8">
    <name>pkna05</name>
</geneLocation>
<dbReference type="KEGG" id="kna:B0W47_17675"/>
<proteinExistence type="inferred from homology"/>
<dbReference type="Pfam" id="PF26079">
    <property type="entry name" value="Baseplate_J_C"/>
    <property type="match status" value="1"/>
</dbReference>